<feature type="signal peptide" evidence="1">
    <location>
        <begin position="1"/>
        <end position="21"/>
    </location>
</feature>
<dbReference type="EMBL" id="DF977446">
    <property type="protein sequence ID" value="GAW25103.1"/>
    <property type="molecule type" value="Genomic_DNA"/>
</dbReference>
<protein>
    <submittedName>
        <fullName evidence="2">Uncharacterized protein</fullName>
    </submittedName>
</protein>
<keyword evidence="3" id="KW-1185">Reference proteome</keyword>
<sequence>MQIPVSVIIIATATMLSRINASPVPNSDVIDAAANAIGGVHDPGTQARIFQSAAAEEPDA</sequence>
<reference evidence="2" key="1">
    <citation type="submission" date="2016-03" db="EMBL/GenBank/DDBJ databases">
        <title>Draft genome sequence of Rosellinia necatrix.</title>
        <authorList>
            <person name="Kanematsu S."/>
        </authorList>
    </citation>
    <scope>NUCLEOTIDE SEQUENCE [LARGE SCALE GENOMIC DNA]</scope>
    <source>
        <strain evidence="2">W97</strain>
    </source>
</reference>
<evidence type="ECO:0000313" key="2">
    <source>
        <dbReference type="EMBL" id="GAW25103.1"/>
    </source>
</evidence>
<organism evidence="2">
    <name type="scientific">Rosellinia necatrix</name>
    <name type="common">White root-rot fungus</name>
    <dbReference type="NCBI Taxonomy" id="77044"/>
    <lineage>
        <taxon>Eukaryota</taxon>
        <taxon>Fungi</taxon>
        <taxon>Dikarya</taxon>
        <taxon>Ascomycota</taxon>
        <taxon>Pezizomycotina</taxon>
        <taxon>Sordariomycetes</taxon>
        <taxon>Xylariomycetidae</taxon>
        <taxon>Xylariales</taxon>
        <taxon>Xylariaceae</taxon>
        <taxon>Rosellinia</taxon>
    </lineage>
</organism>
<name>A0A1S8A4V7_ROSNE</name>
<feature type="chain" id="PRO_5010549458" evidence="1">
    <location>
        <begin position="22"/>
        <end position="60"/>
    </location>
</feature>
<dbReference type="Proteomes" id="UP000054516">
    <property type="component" value="Unassembled WGS sequence"/>
</dbReference>
<dbReference type="AlphaFoldDB" id="A0A1S8A4V7"/>
<accession>A0A1S8A4V7</accession>
<proteinExistence type="predicted"/>
<evidence type="ECO:0000313" key="3">
    <source>
        <dbReference type="Proteomes" id="UP000054516"/>
    </source>
</evidence>
<evidence type="ECO:0000256" key="1">
    <source>
        <dbReference type="SAM" id="SignalP"/>
    </source>
</evidence>
<gene>
    <name evidence="2" type="ORF">SAMD00023353_0104190</name>
</gene>
<keyword evidence="1" id="KW-0732">Signal</keyword>